<dbReference type="KEGG" id="ehx:EMIHUDRAFT_466383"/>
<dbReference type="GO" id="GO:0016042">
    <property type="term" value="P:lipid catabolic process"/>
    <property type="evidence" value="ECO:0007669"/>
    <property type="project" value="UniProtKB-KW"/>
</dbReference>
<evidence type="ECO:0000256" key="2">
    <source>
        <dbReference type="ARBA" id="ARBA00004651"/>
    </source>
</evidence>
<dbReference type="Gene3D" id="3.40.50.1820">
    <property type="entry name" value="alpha/beta hydrolase"/>
    <property type="match status" value="1"/>
</dbReference>
<evidence type="ECO:0000256" key="9">
    <source>
        <dbReference type="ARBA" id="ARBA00022963"/>
    </source>
</evidence>
<keyword evidence="10" id="KW-1133">Transmembrane helix</keyword>
<feature type="signal peptide" evidence="15">
    <location>
        <begin position="1"/>
        <end position="20"/>
    </location>
</feature>
<dbReference type="InterPro" id="IPR002921">
    <property type="entry name" value="Fungal_lipase-type"/>
</dbReference>
<dbReference type="AlphaFoldDB" id="A0A0D3KZ29"/>
<protein>
    <recommendedName>
        <fullName evidence="14">sn-1-specific diacylglycerol lipase</fullName>
        <ecNumber evidence="14">3.1.1.116</ecNumber>
    </recommendedName>
</protein>
<dbReference type="GO" id="GO:0046872">
    <property type="term" value="F:metal ion binding"/>
    <property type="evidence" value="ECO:0007669"/>
    <property type="project" value="UniProtKB-KW"/>
</dbReference>
<evidence type="ECO:0000256" key="4">
    <source>
        <dbReference type="ARBA" id="ARBA00022553"/>
    </source>
</evidence>
<keyword evidence="3" id="KW-1003">Cell membrane</keyword>
<dbReference type="GO" id="GO:0016298">
    <property type="term" value="F:lipase activity"/>
    <property type="evidence" value="ECO:0007669"/>
    <property type="project" value="TreeGrafter"/>
</dbReference>
<evidence type="ECO:0000256" key="12">
    <source>
        <dbReference type="ARBA" id="ARBA00023136"/>
    </source>
</evidence>
<keyword evidence="11" id="KW-0443">Lipid metabolism</keyword>
<feature type="domain" description="Fungal lipase-type" evidence="16">
    <location>
        <begin position="120"/>
        <end position="259"/>
    </location>
</feature>
<dbReference type="GO" id="GO:0005886">
    <property type="term" value="C:plasma membrane"/>
    <property type="evidence" value="ECO:0007669"/>
    <property type="project" value="UniProtKB-SubCell"/>
</dbReference>
<dbReference type="HOGENOM" id="CLU_941434_0_0_1"/>
<evidence type="ECO:0000256" key="14">
    <source>
        <dbReference type="ARBA" id="ARBA00026104"/>
    </source>
</evidence>
<dbReference type="PaxDb" id="2903-EOD41014"/>
<accession>A0A0D3KZ29</accession>
<organism evidence="17 18">
    <name type="scientific">Emiliania huxleyi (strain CCMP1516)</name>
    <dbReference type="NCBI Taxonomy" id="280463"/>
    <lineage>
        <taxon>Eukaryota</taxon>
        <taxon>Haptista</taxon>
        <taxon>Haptophyta</taxon>
        <taxon>Prymnesiophyceae</taxon>
        <taxon>Isochrysidales</taxon>
        <taxon>Noelaerhabdaceae</taxon>
        <taxon>Emiliania</taxon>
    </lineage>
</organism>
<comment type="cofactor">
    <cofactor evidence="1">
        <name>Ca(2+)</name>
        <dbReference type="ChEBI" id="CHEBI:29108"/>
    </cofactor>
</comment>
<keyword evidence="7" id="KW-0378">Hydrolase</keyword>
<dbReference type="Pfam" id="PF01764">
    <property type="entry name" value="Lipase_3"/>
    <property type="match status" value="1"/>
</dbReference>
<evidence type="ECO:0000256" key="6">
    <source>
        <dbReference type="ARBA" id="ARBA00022723"/>
    </source>
</evidence>
<reference evidence="18" key="1">
    <citation type="journal article" date="2013" name="Nature">
        <title>Pan genome of the phytoplankton Emiliania underpins its global distribution.</title>
        <authorList>
            <person name="Read B.A."/>
            <person name="Kegel J."/>
            <person name="Klute M.J."/>
            <person name="Kuo A."/>
            <person name="Lefebvre S.C."/>
            <person name="Maumus F."/>
            <person name="Mayer C."/>
            <person name="Miller J."/>
            <person name="Monier A."/>
            <person name="Salamov A."/>
            <person name="Young J."/>
            <person name="Aguilar M."/>
            <person name="Claverie J.M."/>
            <person name="Frickenhaus S."/>
            <person name="Gonzalez K."/>
            <person name="Herman E.K."/>
            <person name="Lin Y.C."/>
            <person name="Napier J."/>
            <person name="Ogata H."/>
            <person name="Sarno A.F."/>
            <person name="Shmutz J."/>
            <person name="Schroeder D."/>
            <person name="de Vargas C."/>
            <person name="Verret F."/>
            <person name="von Dassow P."/>
            <person name="Valentin K."/>
            <person name="Van de Peer Y."/>
            <person name="Wheeler G."/>
            <person name="Dacks J.B."/>
            <person name="Delwiche C.F."/>
            <person name="Dyhrman S.T."/>
            <person name="Glockner G."/>
            <person name="John U."/>
            <person name="Richards T."/>
            <person name="Worden A.Z."/>
            <person name="Zhang X."/>
            <person name="Grigoriev I.V."/>
            <person name="Allen A.E."/>
            <person name="Bidle K."/>
            <person name="Borodovsky M."/>
            <person name="Bowler C."/>
            <person name="Brownlee C."/>
            <person name="Cock J.M."/>
            <person name="Elias M."/>
            <person name="Gladyshev V.N."/>
            <person name="Groth M."/>
            <person name="Guda C."/>
            <person name="Hadaegh A."/>
            <person name="Iglesias-Rodriguez M.D."/>
            <person name="Jenkins J."/>
            <person name="Jones B.M."/>
            <person name="Lawson T."/>
            <person name="Leese F."/>
            <person name="Lindquist E."/>
            <person name="Lobanov A."/>
            <person name="Lomsadze A."/>
            <person name="Malik S.B."/>
            <person name="Marsh M.E."/>
            <person name="Mackinder L."/>
            <person name="Mock T."/>
            <person name="Mueller-Roeber B."/>
            <person name="Pagarete A."/>
            <person name="Parker M."/>
            <person name="Probert I."/>
            <person name="Quesneville H."/>
            <person name="Raines C."/>
            <person name="Rensing S.A."/>
            <person name="Riano-Pachon D.M."/>
            <person name="Richier S."/>
            <person name="Rokitta S."/>
            <person name="Shiraiwa Y."/>
            <person name="Soanes D.M."/>
            <person name="van der Giezen M."/>
            <person name="Wahlund T.M."/>
            <person name="Williams B."/>
            <person name="Wilson W."/>
            <person name="Wolfe G."/>
            <person name="Wurch L.L."/>
        </authorList>
    </citation>
    <scope>NUCLEOTIDE SEQUENCE</scope>
</reference>
<evidence type="ECO:0000313" key="17">
    <source>
        <dbReference type="EnsemblProtists" id="EOD41014"/>
    </source>
</evidence>
<keyword evidence="8" id="KW-0106">Calcium</keyword>
<dbReference type="PANTHER" id="PTHR45792:SF8">
    <property type="entry name" value="DIACYLGLYCEROL LIPASE-ALPHA"/>
    <property type="match status" value="1"/>
</dbReference>
<reference evidence="17" key="2">
    <citation type="submission" date="2024-10" db="UniProtKB">
        <authorList>
            <consortium name="EnsemblProtists"/>
        </authorList>
    </citation>
    <scope>IDENTIFICATION</scope>
</reference>
<feature type="chain" id="PRO_5044291978" description="sn-1-specific diacylglycerol lipase" evidence="15">
    <location>
        <begin position="21"/>
        <end position="296"/>
    </location>
</feature>
<evidence type="ECO:0000256" key="3">
    <source>
        <dbReference type="ARBA" id="ARBA00022475"/>
    </source>
</evidence>
<evidence type="ECO:0000256" key="13">
    <source>
        <dbReference type="ARBA" id="ARBA00024531"/>
    </source>
</evidence>
<keyword evidence="15" id="KW-0732">Signal</keyword>
<evidence type="ECO:0000313" key="18">
    <source>
        <dbReference type="Proteomes" id="UP000013827"/>
    </source>
</evidence>
<dbReference type="EC" id="3.1.1.116" evidence="14"/>
<evidence type="ECO:0000256" key="15">
    <source>
        <dbReference type="SAM" id="SignalP"/>
    </source>
</evidence>
<keyword evidence="5" id="KW-0812">Transmembrane</keyword>
<evidence type="ECO:0000256" key="5">
    <source>
        <dbReference type="ARBA" id="ARBA00022692"/>
    </source>
</evidence>
<name>A0A0D3KZ29_EMIH1</name>
<keyword evidence="9" id="KW-0442">Lipid degradation</keyword>
<dbReference type="SUPFAM" id="SSF53474">
    <property type="entry name" value="alpha/beta-Hydrolases"/>
    <property type="match status" value="1"/>
</dbReference>
<keyword evidence="6" id="KW-0479">Metal-binding</keyword>
<dbReference type="InterPro" id="IPR052214">
    <property type="entry name" value="DAG_Lipase-Related"/>
</dbReference>
<dbReference type="PANTHER" id="PTHR45792">
    <property type="entry name" value="DIACYLGLYCEROL LIPASE HOMOLOG-RELATED"/>
    <property type="match status" value="1"/>
</dbReference>
<evidence type="ECO:0000259" key="16">
    <source>
        <dbReference type="Pfam" id="PF01764"/>
    </source>
</evidence>
<keyword evidence="18" id="KW-1185">Reference proteome</keyword>
<evidence type="ECO:0000256" key="8">
    <source>
        <dbReference type="ARBA" id="ARBA00022837"/>
    </source>
</evidence>
<evidence type="ECO:0000256" key="11">
    <source>
        <dbReference type="ARBA" id="ARBA00023098"/>
    </source>
</evidence>
<dbReference type="Proteomes" id="UP000013827">
    <property type="component" value="Unassembled WGS sequence"/>
</dbReference>
<evidence type="ECO:0000256" key="7">
    <source>
        <dbReference type="ARBA" id="ARBA00022801"/>
    </source>
</evidence>
<dbReference type="GeneID" id="17286284"/>
<evidence type="ECO:0000256" key="1">
    <source>
        <dbReference type="ARBA" id="ARBA00001913"/>
    </source>
</evidence>
<dbReference type="EnsemblProtists" id="EOD41014">
    <property type="protein sequence ID" value="EOD41014"/>
    <property type="gene ID" value="EMIHUDRAFT_466383"/>
</dbReference>
<keyword evidence="12" id="KW-0472">Membrane</keyword>
<comment type="catalytic activity">
    <reaction evidence="13">
        <text>a 1,2-diacyl-sn-glycerol + H2O = a 2-acylglycerol + a fatty acid + H(+)</text>
        <dbReference type="Rhea" id="RHEA:33275"/>
        <dbReference type="ChEBI" id="CHEBI:15377"/>
        <dbReference type="ChEBI" id="CHEBI:15378"/>
        <dbReference type="ChEBI" id="CHEBI:17389"/>
        <dbReference type="ChEBI" id="CHEBI:17815"/>
        <dbReference type="ChEBI" id="CHEBI:28868"/>
        <dbReference type="EC" id="3.1.1.116"/>
    </reaction>
    <physiologicalReaction direction="left-to-right" evidence="13">
        <dbReference type="Rhea" id="RHEA:33276"/>
    </physiologicalReaction>
</comment>
<proteinExistence type="predicted"/>
<evidence type="ECO:0000256" key="10">
    <source>
        <dbReference type="ARBA" id="ARBA00022989"/>
    </source>
</evidence>
<dbReference type="InterPro" id="IPR029058">
    <property type="entry name" value="AB_hydrolase_fold"/>
</dbReference>
<sequence length="296" mass="31382">MCKCVCTALWVALLAAPVAAANDWRRWISQAADSLSHASRAELSLPRVDGGERLSPAELEAPLLGARLSWLAYAEKRREVEAGLALLGSGMELVRFSPQRDSRGAQWLVARDAESGTLWVAFRGTASLADVVHDLMAAPEQTGAGDAFHSGFLRAARAAAEERREAELREVVEAELRVRPCERLALCGHSLGGALAMTLLGAGLLPCASGDAGAEDAPAEVLAFTYGSPAAFHGELRGAAMRRVRAQSFVFGADAVPRLLRSRCRCCAPPPSRSAARAALAPSRLWEGTRTGLGES</sequence>
<keyword evidence="4" id="KW-0597">Phosphoprotein</keyword>
<comment type="subcellular location">
    <subcellularLocation>
        <location evidence="2">Cell membrane</location>
        <topology evidence="2">Multi-pass membrane protein</topology>
    </subcellularLocation>
</comment>
<dbReference type="RefSeq" id="XP_005793443.1">
    <property type="nucleotide sequence ID" value="XM_005793386.1"/>
</dbReference>